<dbReference type="EMBL" id="HBIO01017342">
    <property type="protein sequence ID" value="CAE0468461.1"/>
    <property type="molecule type" value="Transcribed_RNA"/>
</dbReference>
<dbReference type="InterPro" id="IPR036224">
    <property type="entry name" value="GINS_bundle-like_dom_sf"/>
</dbReference>
<dbReference type="GO" id="GO:0000811">
    <property type="term" value="C:GINS complex"/>
    <property type="evidence" value="ECO:0007669"/>
    <property type="project" value="TreeGrafter"/>
</dbReference>
<name>A0A7S3VAL8_9STRA</name>
<dbReference type="AlphaFoldDB" id="A0A7S3VAL8"/>
<dbReference type="SUPFAM" id="SSF160059">
    <property type="entry name" value="PriA/YqbF domain"/>
    <property type="match status" value="1"/>
</dbReference>
<evidence type="ECO:0000256" key="1">
    <source>
        <dbReference type="SAM" id="MobiDB-lite"/>
    </source>
</evidence>
<gene>
    <name evidence="2" type="ORF">CDEB00056_LOCUS13314</name>
</gene>
<reference evidence="2" key="1">
    <citation type="submission" date="2021-01" db="EMBL/GenBank/DDBJ databases">
        <authorList>
            <person name="Corre E."/>
            <person name="Pelletier E."/>
            <person name="Niang G."/>
            <person name="Scheremetjew M."/>
            <person name="Finn R."/>
            <person name="Kale V."/>
            <person name="Holt S."/>
            <person name="Cochrane G."/>
            <person name="Meng A."/>
            <person name="Brown T."/>
            <person name="Cohen L."/>
        </authorList>
    </citation>
    <scope>NUCLEOTIDE SEQUENCE</scope>
    <source>
        <strain evidence="2">MM31A-1</strain>
    </source>
</reference>
<dbReference type="GO" id="GO:0006260">
    <property type="term" value="P:DNA replication"/>
    <property type="evidence" value="ECO:0007669"/>
    <property type="project" value="InterPro"/>
</dbReference>
<dbReference type="CDD" id="cd11712">
    <property type="entry name" value="GINS_A_psf2"/>
    <property type="match status" value="1"/>
</dbReference>
<proteinExistence type="predicted"/>
<organism evidence="2">
    <name type="scientific">Chaetoceros debilis</name>
    <dbReference type="NCBI Taxonomy" id="122233"/>
    <lineage>
        <taxon>Eukaryota</taxon>
        <taxon>Sar</taxon>
        <taxon>Stramenopiles</taxon>
        <taxon>Ochrophyta</taxon>
        <taxon>Bacillariophyta</taxon>
        <taxon>Coscinodiscophyceae</taxon>
        <taxon>Chaetocerotophycidae</taxon>
        <taxon>Chaetocerotales</taxon>
        <taxon>Chaetocerotaceae</taxon>
        <taxon>Chaetoceros</taxon>
    </lineage>
</organism>
<dbReference type="SUPFAM" id="SSF158573">
    <property type="entry name" value="GINS helical bundle-like"/>
    <property type="match status" value="1"/>
</dbReference>
<dbReference type="Gene3D" id="1.20.58.1020">
    <property type="match status" value="1"/>
</dbReference>
<dbReference type="PANTHER" id="PTHR12772:SF0">
    <property type="entry name" value="DNA REPLICATION COMPLEX GINS PROTEIN PSF2"/>
    <property type="match status" value="1"/>
</dbReference>
<accession>A0A7S3VAL8</accession>
<feature type="compositionally biased region" description="Acidic residues" evidence="1">
    <location>
        <begin position="350"/>
        <end position="368"/>
    </location>
</feature>
<protein>
    <recommendedName>
        <fullName evidence="3">GINS subunit domain-containing protein</fullName>
    </recommendedName>
</protein>
<dbReference type="PANTHER" id="PTHR12772">
    <property type="entry name" value="DNA REPLICATION COMPLEX GINS PROTEIN PSF2"/>
    <property type="match status" value="1"/>
</dbReference>
<evidence type="ECO:0000313" key="2">
    <source>
        <dbReference type="EMBL" id="CAE0468461.1"/>
    </source>
</evidence>
<feature type="compositionally biased region" description="Acidic residues" evidence="1">
    <location>
        <begin position="313"/>
        <end position="328"/>
    </location>
</feature>
<feature type="region of interest" description="Disordered" evidence="1">
    <location>
        <begin position="266"/>
        <end position="386"/>
    </location>
</feature>
<feature type="compositionally biased region" description="Low complexity" evidence="1">
    <location>
        <begin position="269"/>
        <end position="294"/>
    </location>
</feature>
<dbReference type="Gene3D" id="3.40.5.50">
    <property type="match status" value="1"/>
</dbReference>
<dbReference type="GO" id="GO:0000727">
    <property type="term" value="P:double-strand break repair via break-induced replication"/>
    <property type="evidence" value="ECO:0007669"/>
    <property type="project" value="TreeGrafter"/>
</dbReference>
<evidence type="ECO:0008006" key="3">
    <source>
        <dbReference type="Google" id="ProtNLM"/>
    </source>
</evidence>
<sequence length="386" mass="42259">MATSSAAASMGSSLPSASLDPQRIQSLKTFLASDEPITIVPNFNYKKELDFLLTLPHPKPDEEDFMANNRSGSGAKSTRDMEAALILEIAKSNQKKGSNVIGPLLAGNDAVVPLWIALYLRRRNLCRLRCPSWMQVDHLRRVLNDERDANKDNFSTELPFRYAEISRAVLSAVGAGRSAVHAASGMEEEVAQAEVVRVLLEDIAGVRMSKIRTNIHAMSTGIMGGSLVRPMPVVSVSGIGSMEMAAIKPFLEASFEDHLTLVRAGVDKSGSGSSNGNGRASERASTARRVVSSSSRRRERRQAELDRQTNDNINDDDQDDDMMDDNNGDDVGNLDENSGADDMNNNNNNDELEEPRADDDDDDDDDIDNVNGTGEVSRRSVRRYRS</sequence>
<dbReference type="InterPro" id="IPR007257">
    <property type="entry name" value="GINS_Psf2"/>
</dbReference>